<gene>
    <name evidence="1" type="ORF">GCM10009846_08560</name>
</gene>
<evidence type="ECO:0000313" key="1">
    <source>
        <dbReference type="EMBL" id="GAA2172071.1"/>
    </source>
</evidence>
<name>A0ABN3ALI6_9MICO</name>
<comment type="caution">
    <text evidence="1">The sequence shown here is derived from an EMBL/GenBank/DDBJ whole genome shotgun (WGS) entry which is preliminary data.</text>
</comment>
<accession>A0ABN3ALI6</accession>
<dbReference type="Proteomes" id="UP001501599">
    <property type="component" value="Unassembled WGS sequence"/>
</dbReference>
<evidence type="ECO:0000313" key="2">
    <source>
        <dbReference type="Proteomes" id="UP001501599"/>
    </source>
</evidence>
<reference evidence="1 2" key="1">
    <citation type="journal article" date="2019" name="Int. J. Syst. Evol. Microbiol.">
        <title>The Global Catalogue of Microorganisms (GCM) 10K type strain sequencing project: providing services to taxonomists for standard genome sequencing and annotation.</title>
        <authorList>
            <consortium name="The Broad Institute Genomics Platform"/>
            <consortium name="The Broad Institute Genome Sequencing Center for Infectious Disease"/>
            <person name="Wu L."/>
            <person name="Ma J."/>
        </authorList>
    </citation>
    <scope>NUCLEOTIDE SEQUENCE [LARGE SCALE GENOMIC DNA]</scope>
    <source>
        <strain evidence="1 2">JCM 16026</strain>
    </source>
</reference>
<sequence>MPRLGLRGIDAGSIARAHELEAIGFLQLTLAVGEQIAWTGGFAVAA</sequence>
<protein>
    <submittedName>
        <fullName evidence="1">Uncharacterized protein</fullName>
    </submittedName>
</protein>
<organism evidence="1 2">
    <name type="scientific">Agrococcus versicolor</name>
    <dbReference type="NCBI Taxonomy" id="501482"/>
    <lineage>
        <taxon>Bacteria</taxon>
        <taxon>Bacillati</taxon>
        <taxon>Actinomycetota</taxon>
        <taxon>Actinomycetes</taxon>
        <taxon>Micrococcales</taxon>
        <taxon>Microbacteriaceae</taxon>
        <taxon>Agrococcus</taxon>
    </lineage>
</organism>
<proteinExistence type="predicted"/>
<dbReference type="EMBL" id="BAAAQT010000005">
    <property type="protein sequence ID" value="GAA2172071.1"/>
    <property type="molecule type" value="Genomic_DNA"/>
</dbReference>
<keyword evidence="2" id="KW-1185">Reference proteome</keyword>
<dbReference type="RefSeq" id="WP_344340715.1">
    <property type="nucleotide sequence ID" value="NZ_BAAAQT010000005.1"/>
</dbReference>